<organism evidence="1 2">
    <name type="scientific">Cichorium intybus</name>
    <name type="common">Chicory</name>
    <dbReference type="NCBI Taxonomy" id="13427"/>
    <lineage>
        <taxon>Eukaryota</taxon>
        <taxon>Viridiplantae</taxon>
        <taxon>Streptophyta</taxon>
        <taxon>Embryophyta</taxon>
        <taxon>Tracheophyta</taxon>
        <taxon>Spermatophyta</taxon>
        <taxon>Magnoliopsida</taxon>
        <taxon>eudicotyledons</taxon>
        <taxon>Gunneridae</taxon>
        <taxon>Pentapetalae</taxon>
        <taxon>asterids</taxon>
        <taxon>campanulids</taxon>
        <taxon>Asterales</taxon>
        <taxon>Asteraceae</taxon>
        <taxon>Cichorioideae</taxon>
        <taxon>Cichorieae</taxon>
        <taxon>Cichoriinae</taxon>
        <taxon>Cichorium</taxon>
    </lineage>
</organism>
<name>A0ACB9BQ91_CICIN</name>
<evidence type="ECO:0000313" key="1">
    <source>
        <dbReference type="EMBL" id="KAI3724074.1"/>
    </source>
</evidence>
<comment type="caution">
    <text evidence="1">The sequence shown here is derived from an EMBL/GenBank/DDBJ whole genome shotgun (WGS) entry which is preliminary data.</text>
</comment>
<gene>
    <name evidence="1" type="ORF">L2E82_35839</name>
</gene>
<accession>A0ACB9BQ91</accession>
<dbReference type="Proteomes" id="UP001055811">
    <property type="component" value="Linkage Group LG06"/>
</dbReference>
<protein>
    <submittedName>
        <fullName evidence="1">Uncharacterized protein</fullName>
    </submittedName>
</protein>
<evidence type="ECO:0000313" key="2">
    <source>
        <dbReference type="Proteomes" id="UP001055811"/>
    </source>
</evidence>
<keyword evidence="2" id="KW-1185">Reference proteome</keyword>
<dbReference type="EMBL" id="CM042014">
    <property type="protein sequence ID" value="KAI3724074.1"/>
    <property type="molecule type" value="Genomic_DNA"/>
</dbReference>
<proteinExistence type="predicted"/>
<reference evidence="1 2" key="2">
    <citation type="journal article" date="2022" name="Mol. Ecol. Resour.">
        <title>The genomes of chicory, endive, great burdock and yacon provide insights into Asteraceae paleo-polyploidization history and plant inulin production.</title>
        <authorList>
            <person name="Fan W."/>
            <person name="Wang S."/>
            <person name="Wang H."/>
            <person name="Wang A."/>
            <person name="Jiang F."/>
            <person name="Liu H."/>
            <person name="Zhao H."/>
            <person name="Xu D."/>
            <person name="Zhang Y."/>
        </authorList>
    </citation>
    <scope>NUCLEOTIDE SEQUENCE [LARGE SCALE GENOMIC DNA]</scope>
    <source>
        <strain evidence="2">cv. Punajuju</strain>
        <tissue evidence="1">Leaves</tissue>
    </source>
</reference>
<sequence>MILVVTLNLILFTLLLTHTNTRFFHLRLRLPLPSYISTYRYLPSVTPSDHLHTDTAIGPHHLIQSVSHALFYISYSLSSSSPSWRSDAEQQQQQTVFRR</sequence>
<reference evidence="2" key="1">
    <citation type="journal article" date="2022" name="Mol. Ecol. Resour.">
        <title>The genomes of chicory, endive, great burdock and yacon provide insights into Asteraceae palaeo-polyploidization history and plant inulin production.</title>
        <authorList>
            <person name="Fan W."/>
            <person name="Wang S."/>
            <person name="Wang H."/>
            <person name="Wang A."/>
            <person name="Jiang F."/>
            <person name="Liu H."/>
            <person name="Zhao H."/>
            <person name="Xu D."/>
            <person name="Zhang Y."/>
        </authorList>
    </citation>
    <scope>NUCLEOTIDE SEQUENCE [LARGE SCALE GENOMIC DNA]</scope>
    <source>
        <strain evidence="2">cv. Punajuju</strain>
    </source>
</reference>